<dbReference type="InterPro" id="IPR018316">
    <property type="entry name" value="Tubulin/FtsZ_2-layer-sand-dom"/>
</dbReference>
<evidence type="ECO:0000256" key="4">
    <source>
        <dbReference type="ARBA" id="ARBA00023210"/>
    </source>
</evidence>
<feature type="domain" description="Tubulin/FtsZ GTPase" evidence="9">
    <location>
        <begin position="14"/>
        <end position="206"/>
    </location>
</feature>
<keyword evidence="5 7" id="KW-0132">Cell division</keyword>
<dbReference type="InterPro" id="IPR024757">
    <property type="entry name" value="FtsZ_C"/>
</dbReference>
<dbReference type="PANTHER" id="PTHR30314:SF3">
    <property type="entry name" value="MITOCHONDRIAL DIVISION PROTEIN FSZA"/>
    <property type="match status" value="1"/>
</dbReference>
<comment type="subunit">
    <text evidence="5">Homodimer. Polymerizes to form a dynamic ring structure in a strictly GTP-dependent manner. Interacts directly with several other division proteins.</text>
</comment>
<feature type="domain" description="Tubulin/FtsZ 2-layer sandwich" evidence="10">
    <location>
        <begin position="208"/>
        <end position="325"/>
    </location>
</feature>
<keyword evidence="4 5" id="KW-0717">Septation</keyword>
<name>A0ABW4BVF2_9LACO</name>
<keyword evidence="2 5" id="KW-0547">Nucleotide-binding</keyword>
<feature type="compositionally biased region" description="Basic and acidic residues" evidence="8">
    <location>
        <begin position="351"/>
        <end position="366"/>
    </location>
</feature>
<reference evidence="12" key="1">
    <citation type="journal article" date="2019" name="Int. J. Syst. Evol. Microbiol.">
        <title>The Global Catalogue of Microorganisms (GCM) 10K type strain sequencing project: providing services to taxonomists for standard genome sequencing and annotation.</title>
        <authorList>
            <consortium name="The Broad Institute Genomics Platform"/>
            <consortium name="The Broad Institute Genome Sequencing Center for Infectious Disease"/>
            <person name="Wu L."/>
            <person name="Ma J."/>
        </authorList>
    </citation>
    <scope>NUCLEOTIDE SEQUENCE [LARGE SCALE GENOMIC DNA]</scope>
    <source>
        <strain evidence="12">CCM 8936</strain>
    </source>
</reference>
<dbReference type="RefSeq" id="WP_125676594.1">
    <property type="nucleotide sequence ID" value="NZ_JBHTOI010000045.1"/>
</dbReference>
<evidence type="ECO:0000313" key="11">
    <source>
        <dbReference type="EMBL" id="MFD1418750.1"/>
    </source>
</evidence>
<accession>A0ABW4BVF2</accession>
<dbReference type="InterPro" id="IPR036525">
    <property type="entry name" value="Tubulin/FtsZ_GTPase_sf"/>
</dbReference>
<comment type="subcellular location">
    <subcellularLocation>
        <location evidence="5">Cytoplasm</location>
    </subcellularLocation>
    <text evidence="5">Assembles at midcell at the inner surface of the cytoplasmic membrane.</text>
</comment>
<dbReference type="SMART" id="SM00865">
    <property type="entry name" value="Tubulin_C"/>
    <property type="match status" value="1"/>
</dbReference>
<evidence type="ECO:0000259" key="9">
    <source>
        <dbReference type="SMART" id="SM00864"/>
    </source>
</evidence>
<dbReference type="Pfam" id="PF00091">
    <property type="entry name" value="Tubulin"/>
    <property type="match status" value="1"/>
</dbReference>
<gene>
    <name evidence="5 11" type="primary">ftsZ</name>
    <name evidence="11" type="ORF">ACFQ42_08345</name>
</gene>
<comment type="caution">
    <text evidence="11">The sequence shown here is derived from an EMBL/GenBank/DDBJ whole genome shotgun (WGS) entry which is preliminary data.</text>
</comment>
<feature type="region of interest" description="Disordered" evidence="8">
    <location>
        <begin position="319"/>
        <end position="406"/>
    </location>
</feature>
<dbReference type="InterPro" id="IPR003008">
    <property type="entry name" value="Tubulin_FtsZ_GTPase"/>
</dbReference>
<evidence type="ECO:0000256" key="2">
    <source>
        <dbReference type="ARBA" id="ARBA00022741"/>
    </source>
</evidence>
<keyword evidence="5" id="KW-0963">Cytoplasm</keyword>
<dbReference type="InterPro" id="IPR045061">
    <property type="entry name" value="FtsZ/CetZ"/>
</dbReference>
<feature type="binding site" evidence="5">
    <location>
        <position position="144"/>
    </location>
    <ligand>
        <name>GTP</name>
        <dbReference type="ChEBI" id="CHEBI:37565"/>
    </ligand>
</feature>
<evidence type="ECO:0000256" key="6">
    <source>
        <dbReference type="NCBIfam" id="TIGR00065"/>
    </source>
</evidence>
<feature type="binding site" evidence="5">
    <location>
        <position position="188"/>
    </location>
    <ligand>
        <name>GTP</name>
        <dbReference type="ChEBI" id="CHEBI:37565"/>
    </ligand>
</feature>
<evidence type="ECO:0000256" key="1">
    <source>
        <dbReference type="ARBA" id="ARBA00009690"/>
    </source>
</evidence>
<organism evidence="11 12">
    <name type="scientific">Companilactobacillus keshanensis</name>
    <dbReference type="NCBI Taxonomy" id="2486003"/>
    <lineage>
        <taxon>Bacteria</taxon>
        <taxon>Bacillati</taxon>
        <taxon>Bacillota</taxon>
        <taxon>Bacilli</taxon>
        <taxon>Lactobacillales</taxon>
        <taxon>Lactobacillaceae</taxon>
        <taxon>Companilactobacillus</taxon>
    </lineage>
</organism>
<dbReference type="PROSITE" id="PS01135">
    <property type="entry name" value="FTSZ_2"/>
    <property type="match status" value="1"/>
</dbReference>
<dbReference type="InterPro" id="IPR008280">
    <property type="entry name" value="Tub_FtsZ_C"/>
</dbReference>
<evidence type="ECO:0000256" key="7">
    <source>
        <dbReference type="RuleBase" id="RU000631"/>
    </source>
</evidence>
<keyword evidence="5 7" id="KW-0131">Cell cycle</keyword>
<evidence type="ECO:0000259" key="10">
    <source>
        <dbReference type="SMART" id="SM00865"/>
    </source>
</evidence>
<comment type="function">
    <text evidence="5 7">Essential cell division protein that forms a contractile ring structure (Z ring) at the future cell division site. The regulation of the ring assembly controls the timing and the location of cell division. One of the functions of the FtsZ ring is to recruit other cell division proteins to the septum to produce a new cell wall between the dividing cells. Binds GTP and shows GTPase activity.</text>
</comment>
<proteinExistence type="inferred from homology"/>
<dbReference type="Pfam" id="PF12327">
    <property type="entry name" value="FtsZ_C"/>
    <property type="match status" value="1"/>
</dbReference>
<dbReference type="SUPFAM" id="SSF52490">
    <property type="entry name" value="Tubulin nucleotide-binding domain-like"/>
    <property type="match status" value="1"/>
</dbReference>
<dbReference type="EMBL" id="JBHTOI010000045">
    <property type="protein sequence ID" value="MFD1418750.1"/>
    <property type="molecule type" value="Genomic_DNA"/>
</dbReference>
<keyword evidence="3 5" id="KW-0342">GTP-binding</keyword>
<dbReference type="PANTHER" id="PTHR30314">
    <property type="entry name" value="CELL DIVISION PROTEIN FTSZ-RELATED"/>
    <property type="match status" value="1"/>
</dbReference>
<protein>
    <recommendedName>
        <fullName evidence="5 6">Cell division protein FtsZ</fullName>
    </recommendedName>
</protein>
<dbReference type="CDD" id="cd02201">
    <property type="entry name" value="FtsZ_type1"/>
    <property type="match status" value="1"/>
</dbReference>
<comment type="similarity">
    <text evidence="1 5 7">Belongs to the FtsZ family.</text>
</comment>
<dbReference type="SMART" id="SM00864">
    <property type="entry name" value="Tubulin"/>
    <property type="match status" value="1"/>
</dbReference>
<sequence>MEYSLDSNDNMGAVIKVIGVGGAGGNAVNRMVDAQIKGVQFITANTDVQALQDSKAETKIQLGPKLTRGLGAGSNPEVGQKAAQESEEAIKEALEGADMIFITAGMGGGTGTGAAPIVANIAKESGALTVGVVTRPFAFEGSKRSRFAADGITELKKDVDTLVIISNSKLLEVVDKKTPMSEAFSKADDVLRQGVQSISDLITSPGYVNLDFADVKTIMSDQGSALMGIGTANGENRITEATNKAISSPLLEVSIDGAKQVLLNITGGTDLSLYEAQEAAQIVTDQATSDVNIIFGTSMDDSLGDQVKITVIATGVETEDSKKNAKKPTLNNKMATLDNKTQSSVQPAPQQKKDPLADWDINRDADANNTSGEKSDFEIFQKPETIDLNDDDDDSTPPIFKRRNNK</sequence>
<dbReference type="InterPro" id="IPR000158">
    <property type="entry name" value="Cell_div_FtsZ"/>
</dbReference>
<dbReference type="PROSITE" id="PS01134">
    <property type="entry name" value="FTSZ_1"/>
    <property type="match status" value="1"/>
</dbReference>
<dbReference type="Proteomes" id="UP001597251">
    <property type="component" value="Unassembled WGS sequence"/>
</dbReference>
<evidence type="ECO:0000256" key="8">
    <source>
        <dbReference type="SAM" id="MobiDB-lite"/>
    </source>
</evidence>
<dbReference type="GO" id="GO:0051301">
    <property type="term" value="P:cell division"/>
    <property type="evidence" value="ECO:0007669"/>
    <property type="project" value="UniProtKB-KW"/>
</dbReference>
<dbReference type="HAMAP" id="MF_00909">
    <property type="entry name" value="FtsZ"/>
    <property type="match status" value="1"/>
</dbReference>
<feature type="binding site" evidence="5">
    <location>
        <position position="140"/>
    </location>
    <ligand>
        <name>GTP</name>
        <dbReference type="ChEBI" id="CHEBI:37565"/>
    </ligand>
</feature>
<dbReference type="Gene3D" id="3.30.1330.20">
    <property type="entry name" value="Tubulin/FtsZ, C-terminal domain"/>
    <property type="match status" value="1"/>
</dbReference>
<evidence type="ECO:0000256" key="5">
    <source>
        <dbReference type="HAMAP-Rule" id="MF_00909"/>
    </source>
</evidence>
<dbReference type="InterPro" id="IPR020805">
    <property type="entry name" value="Cell_div_FtsZ_CS"/>
</dbReference>
<dbReference type="SUPFAM" id="SSF55307">
    <property type="entry name" value="Tubulin C-terminal domain-like"/>
    <property type="match status" value="1"/>
</dbReference>
<keyword evidence="12" id="KW-1185">Reference proteome</keyword>
<dbReference type="Gene3D" id="3.40.50.1440">
    <property type="entry name" value="Tubulin/FtsZ, GTPase domain"/>
    <property type="match status" value="1"/>
</dbReference>
<feature type="binding site" evidence="5">
    <location>
        <begin position="109"/>
        <end position="111"/>
    </location>
    <ligand>
        <name>GTP</name>
        <dbReference type="ChEBI" id="CHEBI:37565"/>
    </ligand>
</feature>
<feature type="compositionally biased region" description="Polar residues" evidence="8">
    <location>
        <begin position="329"/>
        <end position="349"/>
    </location>
</feature>
<evidence type="ECO:0000313" key="12">
    <source>
        <dbReference type="Proteomes" id="UP001597251"/>
    </source>
</evidence>
<evidence type="ECO:0000256" key="3">
    <source>
        <dbReference type="ARBA" id="ARBA00023134"/>
    </source>
</evidence>
<dbReference type="NCBIfam" id="TIGR00065">
    <property type="entry name" value="ftsZ"/>
    <property type="match status" value="1"/>
</dbReference>
<dbReference type="PRINTS" id="PR00423">
    <property type="entry name" value="CELLDVISFTSZ"/>
</dbReference>
<feature type="compositionally biased region" description="Basic and acidic residues" evidence="8">
    <location>
        <begin position="373"/>
        <end position="385"/>
    </location>
</feature>
<dbReference type="InterPro" id="IPR037103">
    <property type="entry name" value="Tubulin/FtsZ-like_C"/>
</dbReference>
<feature type="binding site" evidence="5">
    <location>
        <begin position="22"/>
        <end position="26"/>
    </location>
    <ligand>
        <name>GTP</name>
        <dbReference type="ChEBI" id="CHEBI:37565"/>
    </ligand>
</feature>